<gene>
    <name evidence="2" type="ORF">JIN82_00355</name>
</gene>
<reference evidence="2" key="1">
    <citation type="submission" date="2021-01" db="EMBL/GenBank/DDBJ databases">
        <title>Modified the classification status of verrucomicrobia.</title>
        <authorList>
            <person name="Feng X."/>
        </authorList>
    </citation>
    <scope>NUCLEOTIDE SEQUENCE</scope>
    <source>
        <strain evidence="2">_KCTC 22039</strain>
    </source>
</reference>
<evidence type="ECO:0000313" key="3">
    <source>
        <dbReference type="Proteomes" id="UP000624703"/>
    </source>
</evidence>
<keyword evidence="1" id="KW-1133">Transmembrane helix</keyword>
<feature type="transmembrane region" description="Helical" evidence="1">
    <location>
        <begin position="116"/>
        <end position="139"/>
    </location>
</feature>
<feature type="transmembrane region" description="Helical" evidence="1">
    <location>
        <begin position="145"/>
        <end position="169"/>
    </location>
</feature>
<keyword evidence="3" id="KW-1185">Reference proteome</keyword>
<keyword evidence="1" id="KW-0472">Membrane</keyword>
<organism evidence="2 3">
    <name type="scientific">Persicirhabdus sediminis</name>
    <dbReference type="NCBI Taxonomy" id="454144"/>
    <lineage>
        <taxon>Bacteria</taxon>
        <taxon>Pseudomonadati</taxon>
        <taxon>Verrucomicrobiota</taxon>
        <taxon>Verrucomicrobiia</taxon>
        <taxon>Verrucomicrobiales</taxon>
        <taxon>Verrucomicrobiaceae</taxon>
        <taxon>Persicirhabdus</taxon>
    </lineage>
</organism>
<accession>A0A8J7SH29</accession>
<protein>
    <submittedName>
        <fullName evidence="2">Uncharacterized protein</fullName>
    </submittedName>
</protein>
<evidence type="ECO:0000256" key="1">
    <source>
        <dbReference type="SAM" id="Phobius"/>
    </source>
</evidence>
<evidence type="ECO:0000313" key="2">
    <source>
        <dbReference type="EMBL" id="MBK1789596.1"/>
    </source>
</evidence>
<name>A0A8J7SH29_9BACT</name>
<comment type="caution">
    <text evidence="2">The sequence shown here is derived from an EMBL/GenBank/DDBJ whole genome shotgun (WGS) entry which is preliminary data.</text>
</comment>
<dbReference type="AlphaFoldDB" id="A0A8J7SH29"/>
<keyword evidence="1" id="KW-0812">Transmembrane</keyword>
<proteinExistence type="predicted"/>
<dbReference type="EMBL" id="JAENIM010000008">
    <property type="protein sequence ID" value="MBK1789596.1"/>
    <property type="molecule type" value="Genomic_DNA"/>
</dbReference>
<dbReference type="Proteomes" id="UP000624703">
    <property type="component" value="Unassembled WGS sequence"/>
</dbReference>
<sequence>MKEYCVRRTSNNQWEATIEAQSINDAARKFAQSLENLCADDSILVTENVSVAAESKTIPFTEIFTDIAKSAQSATPLSKNPHTATRFNNQQEQTLHKLRDHSAYGPLRRVVSALNAIGFMLIALAGFISFGFAINAQFIPNPSPFFVLVSTVVSLAVNYLVFTIITLLIDIADAQLKHLNNHTPANK</sequence>
<dbReference type="RefSeq" id="WP_200309580.1">
    <property type="nucleotide sequence ID" value="NZ_JAENIM010000008.1"/>
</dbReference>